<feature type="region of interest" description="Disordered" evidence="1">
    <location>
        <begin position="1"/>
        <end position="77"/>
    </location>
</feature>
<accession>A0A5J4WME2</accession>
<organism evidence="2 3">
    <name type="scientific">Streblomastix strix</name>
    <dbReference type="NCBI Taxonomy" id="222440"/>
    <lineage>
        <taxon>Eukaryota</taxon>
        <taxon>Metamonada</taxon>
        <taxon>Preaxostyla</taxon>
        <taxon>Oxymonadida</taxon>
        <taxon>Streblomastigidae</taxon>
        <taxon>Streblomastix</taxon>
    </lineage>
</organism>
<feature type="region of interest" description="Disordered" evidence="1">
    <location>
        <begin position="382"/>
        <end position="430"/>
    </location>
</feature>
<evidence type="ECO:0000313" key="3">
    <source>
        <dbReference type="Proteomes" id="UP000324800"/>
    </source>
</evidence>
<name>A0A5J4WME2_9EUKA</name>
<dbReference type="Proteomes" id="UP000324800">
    <property type="component" value="Unassembled WGS sequence"/>
</dbReference>
<feature type="compositionally biased region" description="Polar residues" evidence="1">
    <location>
        <begin position="276"/>
        <end position="290"/>
    </location>
</feature>
<sequence>MNKDINNNKQLEIIHKEDDEQSDDKESDPVDINDDDEDQDDNKNSGMEQEKEQQANKIKRKKEKVDEKSQKRREKEVGYLQAADAFRKMVDSGIEKQRMKNKAERISQILSTQQGVDDITSFTKDLEDQTIDLVNDDLLNQKRKLIQHSIDSGVGLKTRITADGRNVILPGQKKWDRKKMKFVNADGPKKNALLEQARLQRLGNGDIQNIKKTQQHMDQHQLNKVLNRNSRRGQNVDEGPRYRAKGYTTSLYDEWKKKTKRSIPSVGEIEDEDTVTARSDLQNGGQTKNRMFNHHKKKGRINQNKKGNVKEARKQNQSKSFDKQMNDPQKIKIDKHSAKKAPKPTKQKARNELKPVHEIAKQRARIFDIQDHAKKVQFEKMSRGRGGGMNMSRGRGGMNRGRGRGGGINRGRGGGMNRGRGGMNRGKRRG</sequence>
<evidence type="ECO:0000313" key="2">
    <source>
        <dbReference type="EMBL" id="KAA6395545.1"/>
    </source>
</evidence>
<feature type="compositionally biased region" description="Basic residues" evidence="1">
    <location>
        <begin position="337"/>
        <end position="348"/>
    </location>
</feature>
<evidence type="ECO:0000256" key="1">
    <source>
        <dbReference type="SAM" id="MobiDB-lite"/>
    </source>
</evidence>
<feature type="compositionally biased region" description="Basic and acidic residues" evidence="1">
    <location>
        <begin position="308"/>
        <end position="336"/>
    </location>
</feature>
<feature type="compositionally biased region" description="Polar residues" evidence="1">
    <location>
        <begin position="1"/>
        <end position="10"/>
    </location>
</feature>
<gene>
    <name evidence="2" type="ORF">EZS28_008925</name>
</gene>
<dbReference type="EMBL" id="SNRW01001654">
    <property type="protein sequence ID" value="KAA6395545.1"/>
    <property type="molecule type" value="Genomic_DNA"/>
</dbReference>
<feature type="compositionally biased region" description="Basic residues" evidence="1">
    <location>
        <begin position="291"/>
        <end position="300"/>
    </location>
</feature>
<feature type="region of interest" description="Disordered" evidence="1">
    <location>
        <begin position="269"/>
        <end position="352"/>
    </location>
</feature>
<feature type="compositionally biased region" description="Basic and acidic residues" evidence="1">
    <location>
        <begin position="63"/>
        <end position="77"/>
    </location>
</feature>
<protein>
    <submittedName>
        <fullName evidence="2">Uncharacterized protein</fullName>
    </submittedName>
</protein>
<comment type="caution">
    <text evidence="2">The sequence shown here is derived from an EMBL/GenBank/DDBJ whole genome shotgun (WGS) entry which is preliminary data.</text>
</comment>
<feature type="compositionally biased region" description="Gly residues" evidence="1">
    <location>
        <begin position="384"/>
        <end position="424"/>
    </location>
</feature>
<proteinExistence type="predicted"/>
<dbReference type="AlphaFoldDB" id="A0A5J4WME2"/>
<reference evidence="2 3" key="1">
    <citation type="submission" date="2019-03" db="EMBL/GenBank/DDBJ databases">
        <title>Single cell metagenomics reveals metabolic interactions within the superorganism composed of flagellate Streblomastix strix and complex community of Bacteroidetes bacteria on its surface.</title>
        <authorList>
            <person name="Treitli S.C."/>
            <person name="Kolisko M."/>
            <person name="Husnik F."/>
            <person name="Keeling P."/>
            <person name="Hampl V."/>
        </authorList>
    </citation>
    <scope>NUCLEOTIDE SEQUENCE [LARGE SCALE GENOMIC DNA]</scope>
    <source>
        <strain evidence="2">ST1C</strain>
    </source>
</reference>
<feature type="compositionally biased region" description="Acidic residues" evidence="1">
    <location>
        <begin position="19"/>
        <end position="40"/>
    </location>
</feature>